<evidence type="ECO:0000313" key="1">
    <source>
        <dbReference type="EMBL" id="KAF6210094.1"/>
    </source>
</evidence>
<dbReference type="AlphaFoldDB" id="A0A6A4JGK1"/>
<sequence>MPHNERVCHEAGERRQNYLNQIKCILEKMDDTPCTRDYGGTNGAGQGGAGGQAGEGGFEKPLIEYPGYINRLNPKFNKPFWEPLIPNVMAERRLYCDEQGRDLTARTQLPDICREILSPEELCDGTGGHHPAPKHAMRSKPAELKNGYMIQGCGCRKHNGLQDKCERTECHGRPACLTQPEPTCGPASTYMPPQQQMTREEIIEEALANWPRPKLQYCCCTPDCGARIPKSDSPNQGAAKFACYPCSN</sequence>
<name>A0A6A4JGK1_APOLU</name>
<organism evidence="1 2">
    <name type="scientific">Apolygus lucorum</name>
    <name type="common">Small green plant bug</name>
    <name type="synonym">Lygocoris lucorum</name>
    <dbReference type="NCBI Taxonomy" id="248454"/>
    <lineage>
        <taxon>Eukaryota</taxon>
        <taxon>Metazoa</taxon>
        <taxon>Ecdysozoa</taxon>
        <taxon>Arthropoda</taxon>
        <taxon>Hexapoda</taxon>
        <taxon>Insecta</taxon>
        <taxon>Pterygota</taxon>
        <taxon>Neoptera</taxon>
        <taxon>Paraneoptera</taxon>
        <taxon>Hemiptera</taxon>
        <taxon>Heteroptera</taxon>
        <taxon>Panheteroptera</taxon>
        <taxon>Cimicomorpha</taxon>
        <taxon>Miridae</taxon>
        <taxon>Mirini</taxon>
        <taxon>Apolygus</taxon>
    </lineage>
</organism>
<dbReference type="Proteomes" id="UP000466442">
    <property type="component" value="Unassembled WGS sequence"/>
</dbReference>
<dbReference type="OrthoDB" id="6618045at2759"/>
<gene>
    <name evidence="1" type="ORF">GE061_015850</name>
</gene>
<evidence type="ECO:0000313" key="2">
    <source>
        <dbReference type="Proteomes" id="UP000466442"/>
    </source>
</evidence>
<keyword evidence="2" id="KW-1185">Reference proteome</keyword>
<accession>A0A6A4JGK1</accession>
<dbReference type="EMBL" id="WIXP02000006">
    <property type="protein sequence ID" value="KAF6210094.1"/>
    <property type="molecule type" value="Genomic_DNA"/>
</dbReference>
<reference evidence="1" key="1">
    <citation type="journal article" date="2021" name="Mol. Ecol. Resour.">
        <title>Apolygus lucorum genome provides insights into omnivorousness and mesophyll feeding.</title>
        <authorList>
            <person name="Liu Y."/>
            <person name="Liu H."/>
            <person name="Wang H."/>
            <person name="Huang T."/>
            <person name="Liu B."/>
            <person name="Yang B."/>
            <person name="Yin L."/>
            <person name="Li B."/>
            <person name="Zhang Y."/>
            <person name="Zhang S."/>
            <person name="Jiang F."/>
            <person name="Zhang X."/>
            <person name="Ren Y."/>
            <person name="Wang B."/>
            <person name="Wang S."/>
            <person name="Lu Y."/>
            <person name="Wu K."/>
            <person name="Fan W."/>
            <person name="Wang G."/>
        </authorList>
    </citation>
    <scope>NUCLEOTIDE SEQUENCE</scope>
    <source>
        <strain evidence="1">12Hb</strain>
    </source>
</reference>
<comment type="caution">
    <text evidence="1">The sequence shown here is derived from an EMBL/GenBank/DDBJ whole genome shotgun (WGS) entry which is preliminary data.</text>
</comment>
<proteinExistence type="predicted"/>
<protein>
    <submittedName>
        <fullName evidence="1">Uncharacterized protein</fullName>
    </submittedName>
</protein>